<dbReference type="SUPFAM" id="SSF53335">
    <property type="entry name" value="S-adenosyl-L-methionine-dependent methyltransferases"/>
    <property type="match status" value="1"/>
</dbReference>
<dbReference type="PANTHER" id="PTHR11061:SF30">
    <property type="entry name" value="TRNA (URACIL(54)-C(5))-METHYLTRANSFERASE"/>
    <property type="match status" value="1"/>
</dbReference>
<dbReference type="PROSITE" id="PS51687">
    <property type="entry name" value="SAM_MT_RNA_M5U"/>
    <property type="match status" value="1"/>
</dbReference>
<reference evidence="7" key="1">
    <citation type="submission" date="2023-07" db="EMBL/GenBank/DDBJ databases">
        <title>Novel Mycoplasma species identified in domestic and wild animals.</title>
        <authorList>
            <person name="Volokhov D.V."/>
            <person name="Furtak V.A."/>
            <person name="Zagorodnyaya T.A."/>
        </authorList>
    </citation>
    <scope>NUCLEOTIDE SEQUENCE [LARGE SCALE GENOMIC DNA]</scope>
    <source>
        <strain evidence="7">92-19</strain>
    </source>
</reference>
<gene>
    <name evidence="6" type="primary">rlmD</name>
    <name evidence="6" type="ORF">N7603_07700</name>
</gene>
<dbReference type="PROSITE" id="PS01230">
    <property type="entry name" value="TRMA_1"/>
    <property type="match status" value="1"/>
</dbReference>
<evidence type="ECO:0000256" key="4">
    <source>
        <dbReference type="PROSITE-ProRule" id="PRU01024"/>
    </source>
</evidence>
<feature type="binding site" evidence="4">
    <location>
        <position position="368"/>
    </location>
    <ligand>
        <name>S-adenosyl-L-methionine</name>
        <dbReference type="ChEBI" id="CHEBI:59789"/>
    </ligand>
</feature>
<evidence type="ECO:0000256" key="1">
    <source>
        <dbReference type="ARBA" id="ARBA00022603"/>
    </source>
</evidence>
<dbReference type="RefSeq" id="WP_262096857.1">
    <property type="nucleotide sequence ID" value="NZ_JAOEGN010000016.1"/>
</dbReference>
<keyword evidence="1 4" id="KW-0489">Methyltransferase</keyword>
<dbReference type="PANTHER" id="PTHR11061">
    <property type="entry name" value="RNA M5U METHYLTRANSFERASE"/>
    <property type="match status" value="1"/>
</dbReference>
<dbReference type="Gene3D" id="2.40.50.1070">
    <property type="match status" value="1"/>
</dbReference>
<dbReference type="Pfam" id="PF05958">
    <property type="entry name" value="tRNA_U5-meth_tr"/>
    <property type="match status" value="1"/>
</dbReference>
<dbReference type="GO" id="GO:0008168">
    <property type="term" value="F:methyltransferase activity"/>
    <property type="evidence" value="ECO:0007669"/>
    <property type="project" value="UniProtKB-KW"/>
</dbReference>
<evidence type="ECO:0000256" key="3">
    <source>
        <dbReference type="ARBA" id="ARBA00022691"/>
    </source>
</evidence>
<protein>
    <submittedName>
        <fullName evidence="6">23S rRNA (Uracil(1939)-C(5))-methyltransferase RlmD</fullName>
        <ecNumber evidence="6">2.1.1.190</ecNumber>
    </submittedName>
</protein>
<dbReference type="InterPro" id="IPR029063">
    <property type="entry name" value="SAM-dependent_MTases_sf"/>
</dbReference>
<feature type="binding site" evidence="4">
    <location>
        <position position="299"/>
    </location>
    <ligand>
        <name>S-adenosyl-L-methionine</name>
        <dbReference type="ChEBI" id="CHEBI:59789"/>
    </ligand>
</feature>
<sequence>MKTIEIKQINTQGYAVVELDNQVFTLPNLLVGEKVQVDHTTQGLTVVKRLTDSPNRVSVRCPKFDTCGGCQLMHMSYTDQLKLKQQQIVELCSKYQLETNVLDPIGSKEPFNYRNKIQMTFREHKGKIVAGLYEENTHKVVNINDCDIQDKVANQIINTFKVLMKKHKITPYDEDKRTGIIRHVMVKRSIETKQILVVIITPSQIFPGRNNLVKDLMIAHPDITSIVHNINDRKTSIVLGEVSKVITGKGYIEDILMGKRFIIGPKTFYQVNAHQTEVLYNQVLKVLKPNKNDVVLDAYAGIGTIGMMLSDHVKTVMSVEINKESVRNAVKNAEINGVKNIEFVAMDAKDYMLHLVEQKMKLDAVIVDPPRSGLDLEFVKAIQVLRPKKMVYISCDPETLVRDLKQLSRSYQIGDIQPVDMFSQTYHIENVVLLTLKTA</sequence>
<evidence type="ECO:0000313" key="7">
    <source>
        <dbReference type="Proteomes" id="UP001209076"/>
    </source>
</evidence>
<keyword evidence="2 4" id="KW-0808">Transferase</keyword>
<feature type="binding site" evidence="4">
    <location>
        <position position="320"/>
    </location>
    <ligand>
        <name>S-adenosyl-L-methionine</name>
        <dbReference type="ChEBI" id="CHEBI:59789"/>
    </ligand>
</feature>
<dbReference type="EC" id="2.1.1.190" evidence="6"/>
<feature type="active site" description="Nucleophile" evidence="4">
    <location>
        <position position="395"/>
    </location>
</feature>
<dbReference type="InterPro" id="IPR012340">
    <property type="entry name" value="NA-bd_OB-fold"/>
</dbReference>
<dbReference type="EMBL" id="JAOEGN010000016">
    <property type="protein sequence ID" value="MCU0105541.1"/>
    <property type="molecule type" value="Genomic_DNA"/>
</dbReference>
<dbReference type="InterPro" id="IPR030390">
    <property type="entry name" value="MeTrfase_TrmA_AS"/>
</dbReference>
<evidence type="ECO:0000256" key="5">
    <source>
        <dbReference type="PROSITE-ProRule" id="PRU10015"/>
    </source>
</evidence>
<dbReference type="Gene3D" id="3.40.50.150">
    <property type="entry name" value="Vaccinia Virus protein VP39"/>
    <property type="match status" value="1"/>
</dbReference>
<evidence type="ECO:0000313" key="6">
    <source>
        <dbReference type="EMBL" id="MCU0105541.1"/>
    </source>
</evidence>
<dbReference type="NCBIfam" id="TIGR00479">
    <property type="entry name" value="rumA"/>
    <property type="match status" value="1"/>
</dbReference>
<name>A0ABT2PYI3_9MOLU</name>
<dbReference type="InterPro" id="IPR010280">
    <property type="entry name" value="U5_MeTrfase_fam"/>
</dbReference>
<dbReference type="GO" id="GO:0032259">
    <property type="term" value="P:methylation"/>
    <property type="evidence" value="ECO:0007669"/>
    <property type="project" value="UniProtKB-KW"/>
</dbReference>
<organism evidence="6 7">
    <name type="scientific">Paracholeplasma vituli</name>
    <dbReference type="NCBI Taxonomy" id="69473"/>
    <lineage>
        <taxon>Bacteria</taxon>
        <taxon>Bacillati</taxon>
        <taxon>Mycoplasmatota</taxon>
        <taxon>Mollicutes</taxon>
        <taxon>Acholeplasmatales</taxon>
        <taxon>Acholeplasmataceae</taxon>
        <taxon>Paracholeplasma</taxon>
    </lineage>
</organism>
<feature type="active site" evidence="5">
    <location>
        <position position="395"/>
    </location>
</feature>
<comment type="caution">
    <text evidence="6">The sequence shown here is derived from an EMBL/GenBank/DDBJ whole genome shotgun (WGS) entry which is preliminary data.</text>
</comment>
<keyword evidence="3 4" id="KW-0949">S-adenosyl-L-methionine</keyword>
<evidence type="ECO:0000256" key="2">
    <source>
        <dbReference type="ARBA" id="ARBA00022679"/>
    </source>
</evidence>
<dbReference type="Gene3D" id="2.40.50.140">
    <property type="entry name" value="Nucleic acid-binding proteins"/>
    <property type="match status" value="1"/>
</dbReference>
<dbReference type="CDD" id="cd02440">
    <property type="entry name" value="AdoMet_MTases"/>
    <property type="match status" value="1"/>
</dbReference>
<feature type="binding site" evidence="4">
    <location>
        <position position="270"/>
    </location>
    <ligand>
        <name>S-adenosyl-L-methionine</name>
        <dbReference type="ChEBI" id="CHEBI:59789"/>
    </ligand>
</feature>
<keyword evidence="7" id="KW-1185">Reference proteome</keyword>
<accession>A0ABT2PYI3</accession>
<comment type="similarity">
    <text evidence="4">Belongs to the class I-like SAM-binding methyltransferase superfamily. RNA M5U methyltransferase family.</text>
</comment>
<dbReference type="Proteomes" id="UP001209076">
    <property type="component" value="Unassembled WGS sequence"/>
</dbReference>
<proteinExistence type="inferred from homology"/>